<evidence type="ECO:0000313" key="8">
    <source>
        <dbReference type="EMBL" id="KAJ8944383.1"/>
    </source>
</evidence>
<feature type="domain" description="C2H2-type" evidence="7">
    <location>
        <begin position="147"/>
        <end position="175"/>
    </location>
</feature>
<feature type="region of interest" description="Disordered" evidence="6">
    <location>
        <begin position="192"/>
        <end position="212"/>
    </location>
</feature>
<evidence type="ECO:0000256" key="5">
    <source>
        <dbReference type="PROSITE-ProRule" id="PRU00042"/>
    </source>
</evidence>
<dbReference type="GO" id="GO:0008270">
    <property type="term" value="F:zinc ion binding"/>
    <property type="evidence" value="ECO:0007669"/>
    <property type="project" value="UniProtKB-KW"/>
</dbReference>
<protein>
    <recommendedName>
        <fullName evidence="7">C2H2-type domain-containing protein</fullName>
    </recommendedName>
</protein>
<feature type="domain" description="C2H2-type" evidence="7">
    <location>
        <begin position="119"/>
        <end position="146"/>
    </location>
</feature>
<evidence type="ECO:0000256" key="3">
    <source>
        <dbReference type="ARBA" id="ARBA00022771"/>
    </source>
</evidence>
<dbReference type="FunFam" id="3.30.160.60:FF:000110">
    <property type="entry name" value="Zinc finger protein-like"/>
    <property type="match status" value="1"/>
</dbReference>
<dbReference type="Proteomes" id="UP001162162">
    <property type="component" value="Unassembled WGS sequence"/>
</dbReference>
<name>A0AAV8Y049_9CUCU</name>
<evidence type="ECO:0000259" key="7">
    <source>
        <dbReference type="PROSITE" id="PS50157"/>
    </source>
</evidence>
<gene>
    <name evidence="8" type="ORF">NQ318_017703</name>
</gene>
<dbReference type="SUPFAM" id="SSF57667">
    <property type="entry name" value="beta-beta-alpha zinc fingers"/>
    <property type="match status" value="1"/>
</dbReference>
<dbReference type="PROSITE" id="PS00028">
    <property type="entry name" value="ZINC_FINGER_C2H2_1"/>
    <property type="match status" value="3"/>
</dbReference>
<accession>A0AAV8Y049</accession>
<organism evidence="8 9">
    <name type="scientific">Aromia moschata</name>
    <dbReference type="NCBI Taxonomy" id="1265417"/>
    <lineage>
        <taxon>Eukaryota</taxon>
        <taxon>Metazoa</taxon>
        <taxon>Ecdysozoa</taxon>
        <taxon>Arthropoda</taxon>
        <taxon>Hexapoda</taxon>
        <taxon>Insecta</taxon>
        <taxon>Pterygota</taxon>
        <taxon>Neoptera</taxon>
        <taxon>Endopterygota</taxon>
        <taxon>Coleoptera</taxon>
        <taxon>Polyphaga</taxon>
        <taxon>Cucujiformia</taxon>
        <taxon>Chrysomeloidea</taxon>
        <taxon>Cerambycidae</taxon>
        <taxon>Cerambycinae</taxon>
        <taxon>Callichromatini</taxon>
        <taxon>Aromia</taxon>
    </lineage>
</organism>
<evidence type="ECO:0000256" key="6">
    <source>
        <dbReference type="SAM" id="MobiDB-lite"/>
    </source>
</evidence>
<feature type="non-terminal residue" evidence="8">
    <location>
        <position position="212"/>
    </location>
</feature>
<dbReference type="InterPro" id="IPR052795">
    <property type="entry name" value="RREB1"/>
</dbReference>
<dbReference type="InterPro" id="IPR036236">
    <property type="entry name" value="Znf_C2H2_sf"/>
</dbReference>
<dbReference type="SMART" id="SM00355">
    <property type="entry name" value="ZnF_C2H2"/>
    <property type="match status" value="3"/>
</dbReference>
<dbReference type="PANTHER" id="PTHR46451:SF1">
    <property type="entry name" value="RAS-RESPONSIVE ELEMENT-BINDING PROTEIN 1"/>
    <property type="match status" value="1"/>
</dbReference>
<sequence length="212" mass="24660">MQFSFGLTCVDCNDEFKSAALLLQHFAKHATEHLETETISMKTDDLSSKKSKIPNLYPINRKRGVSVNETDRGSDSGIEDINPLKFCLVTMEENVVREEKEPIRDFENKMCMTSTLKKYQCTYCSRRFGWSTDLKRHILIHTGERPFHCLDCNSSFTRNFLLQKHQRKIHVSDTSKMKLPELKPIGRVISKKCRKQQKSKIKHKSCLDDDDQ</sequence>
<dbReference type="PROSITE" id="PS50157">
    <property type="entry name" value="ZINC_FINGER_C2H2_2"/>
    <property type="match status" value="3"/>
</dbReference>
<proteinExistence type="predicted"/>
<evidence type="ECO:0000256" key="1">
    <source>
        <dbReference type="ARBA" id="ARBA00022723"/>
    </source>
</evidence>
<dbReference type="PANTHER" id="PTHR46451">
    <property type="entry name" value="RAS-RESPONSIVE ELEMENT-BINDING PROTEIN 1"/>
    <property type="match status" value="1"/>
</dbReference>
<reference evidence="8" key="1">
    <citation type="journal article" date="2023" name="Insect Mol. Biol.">
        <title>Genome sequencing provides insights into the evolution of gene families encoding plant cell wall-degrading enzymes in longhorned beetles.</title>
        <authorList>
            <person name="Shin N.R."/>
            <person name="Okamura Y."/>
            <person name="Kirsch R."/>
            <person name="Pauchet Y."/>
        </authorList>
    </citation>
    <scope>NUCLEOTIDE SEQUENCE</scope>
    <source>
        <strain evidence="8">AMC_N1</strain>
    </source>
</reference>
<keyword evidence="2" id="KW-0677">Repeat</keyword>
<dbReference type="Gene3D" id="3.30.160.60">
    <property type="entry name" value="Classic Zinc Finger"/>
    <property type="match status" value="2"/>
</dbReference>
<dbReference type="Pfam" id="PF00096">
    <property type="entry name" value="zf-C2H2"/>
    <property type="match status" value="2"/>
</dbReference>
<evidence type="ECO:0000313" key="9">
    <source>
        <dbReference type="Proteomes" id="UP001162162"/>
    </source>
</evidence>
<dbReference type="GO" id="GO:0000978">
    <property type="term" value="F:RNA polymerase II cis-regulatory region sequence-specific DNA binding"/>
    <property type="evidence" value="ECO:0007669"/>
    <property type="project" value="TreeGrafter"/>
</dbReference>
<dbReference type="AlphaFoldDB" id="A0AAV8Y049"/>
<dbReference type="EMBL" id="JAPWTK010000255">
    <property type="protein sequence ID" value="KAJ8944383.1"/>
    <property type="molecule type" value="Genomic_DNA"/>
</dbReference>
<evidence type="ECO:0000256" key="2">
    <source>
        <dbReference type="ARBA" id="ARBA00022737"/>
    </source>
</evidence>
<keyword evidence="9" id="KW-1185">Reference proteome</keyword>
<feature type="compositionally biased region" description="Basic residues" evidence="6">
    <location>
        <begin position="192"/>
        <end position="204"/>
    </location>
</feature>
<dbReference type="GO" id="GO:0005634">
    <property type="term" value="C:nucleus"/>
    <property type="evidence" value="ECO:0007669"/>
    <property type="project" value="TreeGrafter"/>
</dbReference>
<dbReference type="GO" id="GO:0001228">
    <property type="term" value="F:DNA-binding transcription activator activity, RNA polymerase II-specific"/>
    <property type="evidence" value="ECO:0007669"/>
    <property type="project" value="TreeGrafter"/>
</dbReference>
<evidence type="ECO:0000256" key="4">
    <source>
        <dbReference type="ARBA" id="ARBA00022833"/>
    </source>
</evidence>
<dbReference type="InterPro" id="IPR013087">
    <property type="entry name" value="Znf_C2H2_type"/>
</dbReference>
<keyword evidence="3 5" id="KW-0863">Zinc-finger</keyword>
<keyword evidence="4" id="KW-0862">Zinc</keyword>
<feature type="domain" description="C2H2-type" evidence="7">
    <location>
        <begin position="7"/>
        <end position="34"/>
    </location>
</feature>
<keyword evidence="1" id="KW-0479">Metal-binding</keyword>
<dbReference type="FunFam" id="3.30.160.60:FF:000624">
    <property type="entry name" value="zinc finger protein 697"/>
    <property type="match status" value="1"/>
</dbReference>
<comment type="caution">
    <text evidence="8">The sequence shown here is derived from an EMBL/GenBank/DDBJ whole genome shotgun (WGS) entry which is preliminary data.</text>
</comment>